<gene>
    <name evidence="1" type="ORF">SDC9_43204</name>
</gene>
<organism evidence="1">
    <name type="scientific">bioreactor metagenome</name>
    <dbReference type="NCBI Taxonomy" id="1076179"/>
    <lineage>
        <taxon>unclassified sequences</taxon>
        <taxon>metagenomes</taxon>
        <taxon>ecological metagenomes</taxon>
    </lineage>
</organism>
<comment type="caution">
    <text evidence="1">The sequence shown here is derived from an EMBL/GenBank/DDBJ whole genome shotgun (WGS) entry which is preliminary data.</text>
</comment>
<proteinExistence type="predicted"/>
<name>A0A644W0A9_9ZZZZ</name>
<protein>
    <submittedName>
        <fullName evidence="1">Uncharacterized protein</fullName>
    </submittedName>
</protein>
<dbReference type="AlphaFoldDB" id="A0A644W0A9"/>
<sequence length="98" mass="11070">MLFQNGHDILQPLFVADLVIEAEFNIGEERRRDSLWIVCTEHRLSIFQAVITSDRTVALLFLVEIVEQGKRGVVLIAVHQKQGSKTGKKLIEGCLARI</sequence>
<reference evidence="1" key="1">
    <citation type="submission" date="2019-08" db="EMBL/GenBank/DDBJ databases">
        <authorList>
            <person name="Kucharzyk K."/>
            <person name="Murdoch R.W."/>
            <person name="Higgins S."/>
            <person name="Loffler F."/>
        </authorList>
    </citation>
    <scope>NUCLEOTIDE SEQUENCE</scope>
</reference>
<accession>A0A644W0A9</accession>
<evidence type="ECO:0000313" key="1">
    <source>
        <dbReference type="EMBL" id="MPL97017.1"/>
    </source>
</evidence>
<dbReference type="EMBL" id="VSSQ01000536">
    <property type="protein sequence ID" value="MPL97017.1"/>
    <property type="molecule type" value="Genomic_DNA"/>
</dbReference>